<dbReference type="FunFam" id="3.40.50.300:FF:000424">
    <property type="entry name" value="Structural maintenance of chromosomes 3"/>
    <property type="match status" value="1"/>
</dbReference>
<dbReference type="FunFam" id="3.40.50.300:FF:000370">
    <property type="entry name" value="Structural maintenance of chromosomes 3"/>
    <property type="match status" value="1"/>
</dbReference>
<evidence type="ECO:0000256" key="3">
    <source>
        <dbReference type="ARBA" id="ARBA00022618"/>
    </source>
</evidence>
<dbReference type="Gene3D" id="3.40.50.300">
    <property type="entry name" value="P-loop containing nucleotide triphosphate hydrolases"/>
    <property type="match status" value="2"/>
</dbReference>
<comment type="subcellular location">
    <subcellularLocation>
        <location evidence="1 8">Nucleus</location>
    </subcellularLocation>
</comment>
<dbReference type="Proteomes" id="UP000193685">
    <property type="component" value="Unassembled WGS sequence"/>
</dbReference>
<evidence type="ECO:0000259" key="11">
    <source>
        <dbReference type="SMART" id="SM00968"/>
    </source>
</evidence>
<dbReference type="GO" id="GO:0051276">
    <property type="term" value="P:chromosome organization"/>
    <property type="evidence" value="ECO:0007669"/>
    <property type="project" value="InterPro"/>
</dbReference>
<evidence type="ECO:0000256" key="7">
    <source>
        <dbReference type="ARBA" id="ARBA00023306"/>
    </source>
</evidence>
<evidence type="ECO:0000313" key="13">
    <source>
        <dbReference type="Proteomes" id="UP000193685"/>
    </source>
</evidence>
<evidence type="ECO:0000256" key="5">
    <source>
        <dbReference type="ARBA" id="ARBA00023054"/>
    </source>
</evidence>
<gene>
    <name evidence="12" type="ORF">BCR37DRAFT_355636</name>
</gene>
<keyword evidence="4" id="KW-0498">Mitosis</keyword>
<dbReference type="Gene3D" id="1.20.1060.20">
    <property type="match status" value="1"/>
</dbReference>
<accession>A0A1Y2FLD0</accession>
<evidence type="ECO:0000256" key="8">
    <source>
        <dbReference type="PIRNR" id="PIRNR005719"/>
    </source>
</evidence>
<keyword evidence="7" id="KW-0131">Cell cycle</keyword>
<dbReference type="GO" id="GO:0051301">
    <property type="term" value="P:cell division"/>
    <property type="evidence" value="ECO:0007669"/>
    <property type="project" value="UniProtKB-KW"/>
</dbReference>
<keyword evidence="13" id="KW-1185">Reference proteome</keyword>
<evidence type="ECO:0000256" key="4">
    <source>
        <dbReference type="ARBA" id="ARBA00022776"/>
    </source>
</evidence>
<dbReference type="SUPFAM" id="SSF75553">
    <property type="entry name" value="Smc hinge domain"/>
    <property type="match status" value="1"/>
</dbReference>
<evidence type="ECO:0000256" key="2">
    <source>
        <dbReference type="ARBA" id="ARBA00005917"/>
    </source>
</evidence>
<dbReference type="InterPro" id="IPR003395">
    <property type="entry name" value="RecF/RecN/SMC_N"/>
</dbReference>
<dbReference type="InterPro" id="IPR010935">
    <property type="entry name" value="SMC_hinge"/>
</dbReference>
<evidence type="ECO:0000256" key="1">
    <source>
        <dbReference type="ARBA" id="ARBA00004123"/>
    </source>
</evidence>
<dbReference type="InterPro" id="IPR027417">
    <property type="entry name" value="P-loop_NTPase"/>
</dbReference>
<comment type="similarity">
    <text evidence="2">Belongs to the SMC family. SMC3 subfamily.</text>
</comment>
<dbReference type="PANTHER" id="PTHR43977">
    <property type="entry name" value="STRUCTURAL MAINTENANCE OF CHROMOSOMES PROTEIN 3"/>
    <property type="match status" value="1"/>
</dbReference>
<keyword evidence="6 8" id="KW-0539">Nucleus</keyword>
<feature type="coiled-coil region" evidence="9">
    <location>
        <begin position="187"/>
        <end position="372"/>
    </location>
</feature>
<keyword evidence="5 9" id="KW-0175">Coiled coil</keyword>
<dbReference type="OrthoDB" id="431497at2759"/>
<dbReference type="RefSeq" id="XP_040726556.1">
    <property type="nucleotide sequence ID" value="XM_040868189.1"/>
</dbReference>
<dbReference type="EMBL" id="MCFI01000005">
    <property type="protein sequence ID" value="ORY84773.1"/>
    <property type="molecule type" value="Genomic_DNA"/>
</dbReference>
<dbReference type="InterPro" id="IPR036277">
    <property type="entry name" value="SMC_hinge_sf"/>
</dbReference>
<dbReference type="STRING" id="56484.A0A1Y2FLD0"/>
<protein>
    <recommendedName>
        <fullName evidence="8">Structural maintenance of chromosomes protein</fullName>
    </recommendedName>
</protein>
<dbReference type="GO" id="GO:0005524">
    <property type="term" value="F:ATP binding"/>
    <property type="evidence" value="ECO:0007669"/>
    <property type="project" value="InterPro"/>
</dbReference>
<dbReference type="GO" id="GO:0005694">
    <property type="term" value="C:chromosome"/>
    <property type="evidence" value="ECO:0007669"/>
    <property type="project" value="InterPro"/>
</dbReference>
<keyword evidence="3" id="KW-0132">Cell division</keyword>
<dbReference type="GO" id="GO:0007059">
    <property type="term" value="P:chromosome segregation"/>
    <property type="evidence" value="ECO:0007669"/>
    <property type="project" value="UniProtKB-ARBA"/>
</dbReference>
<comment type="caution">
    <text evidence="12">The sequence shown here is derived from an EMBL/GenBank/DDBJ whole genome shotgun (WGS) entry which is preliminary data.</text>
</comment>
<dbReference type="SUPFAM" id="SSF52540">
    <property type="entry name" value="P-loop containing nucleoside triphosphate hydrolases"/>
    <property type="match status" value="1"/>
</dbReference>
<proteinExistence type="inferred from homology"/>
<organism evidence="12 13">
    <name type="scientific">Protomyces lactucae-debilis</name>
    <dbReference type="NCBI Taxonomy" id="2754530"/>
    <lineage>
        <taxon>Eukaryota</taxon>
        <taxon>Fungi</taxon>
        <taxon>Dikarya</taxon>
        <taxon>Ascomycota</taxon>
        <taxon>Taphrinomycotina</taxon>
        <taxon>Taphrinomycetes</taxon>
        <taxon>Taphrinales</taxon>
        <taxon>Protomycetaceae</taxon>
        <taxon>Protomyces</taxon>
    </lineage>
</organism>
<feature type="domain" description="SMC hinge" evidence="11">
    <location>
        <begin position="523"/>
        <end position="635"/>
    </location>
</feature>
<evidence type="ECO:0000313" key="12">
    <source>
        <dbReference type="EMBL" id="ORY84773.1"/>
    </source>
</evidence>
<feature type="region of interest" description="Disordered" evidence="10">
    <location>
        <begin position="878"/>
        <end position="910"/>
    </location>
</feature>
<dbReference type="InterPro" id="IPR024704">
    <property type="entry name" value="SMC"/>
</dbReference>
<dbReference type="InterPro" id="IPR041741">
    <property type="entry name" value="SMC3_ABC_euk"/>
</dbReference>
<dbReference type="GO" id="GO:0005634">
    <property type="term" value="C:nucleus"/>
    <property type="evidence" value="ECO:0007669"/>
    <property type="project" value="UniProtKB-SubCell"/>
</dbReference>
<dbReference type="Pfam" id="PF06470">
    <property type="entry name" value="SMC_hinge"/>
    <property type="match status" value="1"/>
</dbReference>
<dbReference type="SMART" id="SM00968">
    <property type="entry name" value="SMC_hinge"/>
    <property type="match status" value="1"/>
</dbReference>
<dbReference type="GO" id="GO:0016887">
    <property type="term" value="F:ATP hydrolysis activity"/>
    <property type="evidence" value="ECO:0007669"/>
    <property type="project" value="InterPro"/>
</dbReference>
<dbReference type="Pfam" id="PF02463">
    <property type="entry name" value="SMC_N"/>
    <property type="match status" value="1"/>
</dbReference>
<dbReference type="Gene3D" id="3.30.70.1620">
    <property type="match status" value="1"/>
</dbReference>
<dbReference type="AlphaFoldDB" id="A0A1Y2FLD0"/>
<name>A0A1Y2FLD0_PROLT</name>
<evidence type="ECO:0000256" key="6">
    <source>
        <dbReference type="ARBA" id="ARBA00023242"/>
    </source>
</evidence>
<dbReference type="OMA" id="GQKTVCA"/>
<dbReference type="PIRSF" id="PIRSF005719">
    <property type="entry name" value="SMC"/>
    <property type="match status" value="1"/>
</dbReference>
<dbReference type="GeneID" id="63784788"/>
<sequence>MVYIKQITVQGFKSYKEQVVIDGFSPKHNVVVGRNGSGKSNFFAAIRFVLSDAYTHMNREERQALLHEGSGTAVMSAYVEVIFDNTDNRFPTGKDEVILRRTIGLKKDEYALDKKSASKTDVMNLLEAAGFSRSNPYYIVPQGRVTMLTNAKDSERLALLKEVAGTQVYEQRRSESLKIMDETLQKQTKINDLLEYIEERLGELEEEKKELGAFQEQDKMRRSLEYTIYAREQDEINRALDQLDASRDQGLGSTEEHAQHFVAREEEMMEAAAGIARLQQDISLLQRERQELMQQRREENRRLAHAEVLLERLEQAQQASAQRQREMAQELDRLFQTITQKEQERDTIKPALAQASAAEVQAKQALEKVETEAAHLSSKQGRHAQFKTKAERDRFLQAEMKDSQAALHQRQQIAKQIAEETAALQAELAKNATAVSQSRDAMSGRAGHLEQLAKEMSEAKTVRDALQDERKTLWRDQLKWESNEKQAKHELDAARRTLQYTMDRSTSMGLAAAKRIVDERKLTGYYGPLCDLFEVEERYRTAVEVTAGNSLFHIVVDNDDTASILLDGISKQKQGRVTFVPLNRIRVKPTTFPDAADAVPMLSKLQYDARYKLAMEQVFGKSILCPNIEVASRYARSEGLNAITLQGDKSDRKGALTGGFHDRRKSRLQCARAVSDWQAKLEEATTKAQGLHRAILVKEQEITRAESDLRKLTLQQTQVEGNREPLQQKLAALAKEDAAIKASLARKEAASATIQLEETRLKASIQAMSAELQSSFTRDLTQAEEDRLAQLTSDGAALRLKLNEAAARRVALEAECDVLESLLRDNLYLKRDALVSGNSLADVDAEGGPAVQQAARTQALAHITQLAKRIDALEAEIESREHEQKSLQEHHSALQEENRQAAKQIEHESKRLEKSMQKKALLLQKKEVCNRNIRELGVLPEAAFSKYASTASETLVRKLHKVNEKLKGFSHVNKKAFDQYTSFTKQKESLLKRRDDLDVSQTSIQELIEVLDQRKDEAIERTFKQVSKAFAEVFEKLVPSGRGRLVIQRKMDQDTQEEEGEEDDDAETRRRSVENYVGVAISVSFNARDAAPSQQQRIQQLSGGQKSLCALALIFAIQKCDPAPFYLMDEVDAALDAQYRTAVAAMLQEMSEEGQFICTTFRPEMLAEGDEFFGVFFENKVSSVKPISKSDALQFIDSEAPR</sequence>
<feature type="compositionally biased region" description="Acidic residues" evidence="10">
    <location>
        <begin position="1054"/>
        <end position="1066"/>
    </location>
</feature>
<feature type="region of interest" description="Disordered" evidence="10">
    <location>
        <begin position="1047"/>
        <end position="1070"/>
    </location>
</feature>
<reference evidence="12 13" key="1">
    <citation type="submission" date="2016-07" db="EMBL/GenBank/DDBJ databases">
        <title>Pervasive Adenine N6-methylation of Active Genes in Fungi.</title>
        <authorList>
            <consortium name="DOE Joint Genome Institute"/>
            <person name="Mondo S.J."/>
            <person name="Dannebaum R.O."/>
            <person name="Kuo R.C."/>
            <person name="Labutti K."/>
            <person name="Haridas S."/>
            <person name="Kuo A."/>
            <person name="Salamov A."/>
            <person name="Ahrendt S.R."/>
            <person name="Lipzen A."/>
            <person name="Sullivan W."/>
            <person name="Andreopoulos W.B."/>
            <person name="Clum A."/>
            <person name="Lindquist E."/>
            <person name="Daum C."/>
            <person name="Ramamoorthy G.K."/>
            <person name="Gryganskyi A."/>
            <person name="Culley D."/>
            <person name="Magnuson J.K."/>
            <person name="James T.Y."/>
            <person name="O'Malley M.A."/>
            <person name="Stajich J.E."/>
            <person name="Spatafora J.W."/>
            <person name="Visel A."/>
            <person name="Grigoriev I.V."/>
        </authorList>
    </citation>
    <scope>NUCLEOTIDE SEQUENCE [LARGE SCALE GENOMIC DNA]</scope>
    <source>
        <strain evidence="12 13">12-1054</strain>
    </source>
</reference>
<dbReference type="CDD" id="cd03272">
    <property type="entry name" value="ABC_SMC3_euk"/>
    <property type="match status" value="1"/>
</dbReference>
<evidence type="ECO:0000256" key="10">
    <source>
        <dbReference type="SAM" id="MobiDB-lite"/>
    </source>
</evidence>
<evidence type="ECO:0000256" key="9">
    <source>
        <dbReference type="SAM" id="Coils"/>
    </source>
</evidence>